<evidence type="ECO:0000256" key="7">
    <source>
        <dbReference type="SAM" id="MobiDB-lite"/>
    </source>
</evidence>
<dbReference type="PANTHER" id="PTHR33057">
    <property type="entry name" value="TRANSCRIPTION REPRESSOR OFP7-RELATED"/>
    <property type="match status" value="1"/>
</dbReference>
<evidence type="ECO:0000259" key="8">
    <source>
        <dbReference type="PROSITE" id="PS51754"/>
    </source>
</evidence>
<keyword evidence="5 6" id="KW-0539">Nucleus</keyword>
<evidence type="ECO:0000256" key="2">
    <source>
        <dbReference type="ARBA" id="ARBA00022491"/>
    </source>
</evidence>
<dbReference type="InterPro" id="IPR006458">
    <property type="entry name" value="Ovate_C"/>
</dbReference>
<feature type="compositionally biased region" description="Polar residues" evidence="7">
    <location>
        <begin position="210"/>
        <end position="222"/>
    </location>
</feature>
<keyword evidence="4 6" id="KW-0804">Transcription</keyword>
<dbReference type="PANTHER" id="PTHR33057:SF224">
    <property type="entry name" value="TRANSCRIPTION REPRESSOR"/>
    <property type="match status" value="1"/>
</dbReference>
<protein>
    <recommendedName>
        <fullName evidence="6">Transcription repressor</fullName>
    </recommendedName>
    <alternativeName>
        <fullName evidence="6">Ovate family protein</fullName>
    </alternativeName>
</protein>
<dbReference type="NCBIfam" id="TIGR01568">
    <property type="entry name" value="A_thal_3678"/>
    <property type="match status" value="1"/>
</dbReference>
<keyword evidence="3 6" id="KW-0805">Transcription regulation</keyword>
<keyword evidence="10" id="KW-1185">Reference proteome</keyword>
<organism evidence="9 10">
    <name type="scientific">Ilex paraguariensis</name>
    <name type="common">yerba mate</name>
    <dbReference type="NCBI Taxonomy" id="185542"/>
    <lineage>
        <taxon>Eukaryota</taxon>
        <taxon>Viridiplantae</taxon>
        <taxon>Streptophyta</taxon>
        <taxon>Embryophyta</taxon>
        <taxon>Tracheophyta</taxon>
        <taxon>Spermatophyta</taxon>
        <taxon>Magnoliopsida</taxon>
        <taxon>eudicotyledons</taxon>
        <taxon>Gunneridae</taxon>
        <taxon>Pentapetalae</taxon>
        <taxon>asterids</taxon>
        <taxon>campanulids</taxon>
        <taxon>Aquifoliales</taxon>
        <taxon>Aquifoliaceae</taxon>
        <taxon>Ilex</taxon>
    </lineage>
</organism>
<reference evidence="9 10" key="1">
    <citation type="submission" date="2024-02" db="EMBL/GenBank/DDBJ databases">
        <authorList>
            <person name="Vignale AGUSTIN F."/>
            <person name="Sosa J E."/>
            <person name="Modenutti C."/>
        </authorList>
    </citation>
    <scope>NUCLEOTIDE SEQUENCE [LARGE SCALE GENOMIC DNA]</scope>
</reference>
<dbReference type="PROSITE" id="PS51754">
    <property type="entry name" value="OVATE"/>
    <property type="match status" value="1"/>
</dbReference>
<name>A0ABC8UDP6_9AQUA</name>
<dbReference type="GO" id="GO:0045892">
    <property type="term" value="P:negative regulation of DNA-templated transcription"/>
    <property type="evidence" value="ECO:0007669"/>
    <property type="project" value="UniProtKB-UniRule"/>
</dbReference>
<feature type="domain" description="OVATE" evidence="8">
    <location>
        <begin position="255"/>
        <end position="314"/>
    </location>
</feature>
<comment type="caution">
    <text evidence="9">The sequence shown here is derived from an EMBL/GenBank/DDBJ whole genome shotgun (WGS) entry which is preliminary data.</text>
</comment>
<dbReference type="EMBL" id="CAUOFW020007279">
    <property type="protein sequence ID" value="CAK9178533.1"/>
    <property type="molecule type" value="Genomic_DNA"/>
</dbReference>
<dbReference type="InterPro" id="IPR038933">
    <property type="entry name" value="Ovate"/>
</dbReference>
<comment type="function">
    <text evidence="6">Transcriptional repressor that regulates multiple aspects of plant growth and development.</text>
</comment>
<evidence type="ECO:0000256" key="4">
    <source>
        <dbReference type="ARBA" id="ARBA00023163"/>
    </source>
</evidence>
<feature type="compositionally biased region" description="Basic and acidic residues" evidence="7">
    <location>
        <begin position="85"/>
        <end position="95"/>
    </location>
</feature>
<evidence type="ECO:0000313" key="10">
    <source>
        <dbReference type="Proteomes" id="UP001642360"/>
    </source>
</evidence>
<evidence type="ECO:0000256" key="3">
    <source>
        <dbReference type="ARBA" id="ARBA00023015"/>
    </source>
</evidence>
<sequence>MAKRFKLRFSLPSLQFCRSKRSSMLPHSPLPATFMFFPVNPKAFDITYPSFPDAPPSTPKSPNDHHPLFQPRAPSKTTPVSGSKEFNKKEHDGKMYKSPASDEFDASLWPVIPPKGEKKKNKKTKDKPTKKKSQASVCTSISSAESGWSFTSEGGDEEETESLVSSSRSFDSSYDFGYSLGTISESSINGGRRKKKHNLKVRRLGRYASNTWKNGEKTTTTAAPPENESPVKKSVFRRLISPCSAEGKVNESFAVVKKSEDPYEDFKRSMLEMILEKEMFEAKDLEELLQCFLSLNSSNHHAVIVEAFAEIWEVLFSKSPKSSSASIGF</sequence>
<comment type="subcellular location">
    <subcellularLocation>
        <location evidence="1 6">Nucleus</location>
    </subcellularLocation>
</comment>
<evidence type="ECO:0000313" key="9">
    <source>
        <dbReference type="EMBL" id="CAK9178533.1"/>
    </source>
</evidence>
<accession>A0ABC8UDP6</accession>
<feature type="region of interest" description="Disordered" evidence="7">
    <location>
        <begin position="50"/>
        <end position="140"/>
    </location>
</feature>
<evidence type="ECO:0000256" key="5">
    <source>
        <dbReference type="ARBA" id="ARBA00023242"/>
    </source>
</evidence>
<dbReference type="AlphaFoldDB" id="A0ABC8UDP6"/>
<feature type="region of interest" description="Disordered" evidence="7">
    <location>
        <begin position="210"/>
        <end position="229"/>
    </location>
</feature>
<feature type="compositionally biased region" description="Basic residues" evidence="7">
    <location>
        <begin position="117"/>
        <end position="133"/>
    </location>
</feature>
<evidence type="ECO:0000256" key="1">
    <source>
        <dbReference type="ARBA" id="ARBA00004123"/>
    </source>
</evidence>
<dbReference type="Pfam" id="PF04844">
    <property type="entry name" value="Ovate"/>
    <property type="match status" value="1"/>
</dbReference>
<proteinExistence type="predicted"/>
<keyword evidence="2 6" id="KW-0678">Repressor</keyword>
<gene>
    <name evidence="9" type="ORF">ILEXP_LOCUS48446</name>
</gene>
<dbReference type="GO" id="GO:0005634">
    <property type="term" value="C:nucleus"/>
    <property type="evidence" value="ECO:0007669"/>
    <property type="project" value="UniProtKB-SubCell"/>
</dbReference>
<dbReference type="Proteomes" id="UP001642360">
    <property type="component" value="Unassembled WGS sequence"/>
</dbReference>
<evidence type="ECO:0000256" key="6">
    <source>
        <dbReference type="RuleBase" id="RU367028"/>
    </source>
</evidence>